<evidence type="ECO:0000256" key="2">
    <source>
        <dbReference type="ARBA" id="ARBA00022603"/>
    </source>
</evidence>
<dbReference type="Proteomes" id="UP000633448">
    <property type="component" value="Unassembled WGS sequence"/>
</dbReference>
<evidence type="ECO:0000256" key="4">
    <source>
        <dbReference type="ARBA" id="ARBA00022691"/>
    </source>
</evidence>
<feature type="non-terminal residue" evidence="15">
    <location>
        <position position="1"/>
    </location>
</feature>
<dbReference type="InterPro" id="IPR022776">
    <property type="entry name" value="TRM13/UPF0224_CHHC_Znf_dom"/>
</dbReference>
<dbReference type="PROSITE" id="PS51800">
    <property type="entry name" value="ZF_CHHC_U11_48K"/>
    <property type="match status" value="1"/>
</dbReference>
<dbReference type="OrthoDB" id="258806at2759"/>
<evidence type="ECO:0000256" key="6">
    <source>
        <dbReference type="ARBA" id="ARBA00022723"/>
    </source>
</evidence>
<feature type="compositionally biased region" description="Acidic residues" evidence="13">
    <location>
        <begin position="366"/>
        <end position="377"/>
    </location>
</feature>
<feature type="compositionally biased region" description="Polar residues" evidence="13">
    <location>
        <begin position="356"/>
        <end position="365"/>
    </location>
</feature>
<dbReference type="Pfam" id="PF05253">
    <property type="entry name" value="zf-U11-48K"/>
    <property type="match status" value="1"/>
</dbReference>
<dbReference type="PANTHER" id="PTHR12998">
    <property type="entry name" value="TRNA:M(4)X MODIFICATION ENZYME TRM13 HOMOLOG"/>
    <property type="match status" value="1"/>
</dbReference>
<evidence type="ECO:0000313" key="15">
    <source>
        <dbReference type="EMBL" id="NWI90286.1"/>
    </source>
</evidence>
<evidence type="ECO:0000256" key="3">
    <source>
        <dbReference type="ARBA" id="ARBA00022679"/>
    </source>
</evidence>
<dbReference type="InterPro" id="IPR039044">
    <property type="entry name" value="Trm13"/>
</dbReference>
<dbReference type="PANTHER" id="PTHR12998:SF0">
    <property type="entry name" value="TRNA:M(4)X MODIFICATION ENZYME TRM13 HOMOLOG"/>
    <property type="match status" value="1"/>
</dbReference>
<feature type="domain" description="CHHC U11-48K-type" evidence="14">
    <location>
        <begin position="42"/>
        <end position="69"/>
    </location>
</feature>
<dbReference type="EC" id="2.1.1.225" evidence="12"/>
<dbReference type="AlphaFoldDB" id="A0A851F7J6"/>
<protein>
    <recommendedName>
        <fullName evidence="12">tRNA:m(4)X modification enzyme TRM13</fullName>
        <ecNumber evidence="12">2.1.1.225</ecNumber>
    </recommendedName>
</protein>
<comment type="catalytic activity">
    <reaction evidence="9 12">
        <text>cytidine(4) in tRNA(Pro) + S-adenosyl-L-methionine = 2'-O-methylcytidine(4) in tRNA(Pro) + S-adenosyl-L-homocysteine + H(+)</text>
        <dbReference type="Rhea" id="RHEA:32767"/>
        <dbReference type="Rhea" id="RHEA-COMP:10397"/>
        <dbReference type="Rhea" id="RHEA-COMP:10398"/>
        <dbReference type="ChEBI" id="CHEBI:15378"/>
        <dbReference type="ChEBI" id="CHEBI:57856"/>
        <dbReference type="ChEBI" id="CHEBI:59789"/>
        <dbReference type="ChEBI" id="CHEBI:74495"/>
        <dbReference type="ChEBI" id="CHEBI:82748"/>
        <dbReference type="EC" id="2.1.1.225"/>
    </reaction>
</comment>
<gene>
    <name evidence="15" type="primary">Trmt13</name>
    <name evidence="15" type="ORF">PITSOR_R09611</name>
</gene>
<dbReference type="GO" id="GO:0008270">
    <property type="term" value="F:zinc ion binding"/>
    <property type="evidence" value="ECO:0007669"/>
    <property type="project" value="UniProtKB-KW"/>
</dbReference>
<comment type="caution">
    <text evidence="15">The sequence shown here is derived from an EMBL/GenBank/DDBJ whole genome shotgun (WGS) entry which is preliminary data.</text>
</comment>
<dbReference type="EMBL" id="WEKX01012898">
    <property type="protein sequence ID" value="NWI90286.1"/>
    <property type="molecule type" value="Genomic_DNA"/>
</dbReference>
<comment type="catalytic activity">
    <reaction evidence="10 12">
        <text>cytidine(4) in tRNA(Gly)(GCC) + S-adenosyl-L-methionine = 2'-O-methylcytidine(4) in tRNA(Gly)(GCC) + S-adenosyl-L-homocysteine + H(+)</text>
        <dbReference type="Rhea" id="RHEA:43192"/>
        <dbReference type="Rhea" id="RHEA-COMP:10399"/>
        <dbReference type="Rhea" id="RHEA-COMP:10400"/>
        <dbReference type="ChEBI" id="CHEBI:15378"/>
        <dbReference type="ChEBI" id="CHEBI:57856"/>
        <dbReference type="ChEBI" id="CHEBI:59789"/>
        <dbReference type="ChEBI" id="CHEBI:74495"/>
        <dbReference type="ChEBI" id="CHEBI:82748"/>
        <dbReference type="EC" id="2.1.1.225"/>
    </reaction>
</comment>
<keyword evidence="2 12" id="KW-0489">Methyltransferase</keyword>
<keyword evidence="3 12" id="KW-0808">Transferase</keyword>
<evidence type="ECO:0000313" key="16">
    <source>
        <dbReference type="Proteomes" id="UP000633448"/>
    </source>
</evidence>
<dbReference type="Pfam" id="PF05206">
    <property type="entry name" value="TRM13"/>
    <property type="match status" value="1"/>
</dbReference>
<accession>A0A851F7J6</accession>
<comment type="similarity">
    <text evidence="1 12">Belongs to the methyltransferase TRM13 family.</text>
</comment>
<feature type="compositionally biased region" description="Polar residues" evidence="13">
    <location>
        <begin position="382"/>
        <end position="392"/>
    </location>
</feature>
<evidence type="ECO:0000256" key="1">
    <source>
        <dbReference type="ARBA" id="ARBA00005265"/>
    </source>
</evidence>
<evidence type="ECO:0000256" key="11">
    <source>
        <dbReference type="ARBA" id="ARBA00049393"/>
    </source>
</evidence>
<evidence type="ECO:0000256" key="10">
    <source>
        <dbReference type="ARBA" id="ARBA00048635"/>
    </source>
</evidence>
<evidence type="ECO:0000256" key="13">
    <source>
        <dbReference type="SAM" id="MobiDB-lite"/>
    </source>
</evidence>
<evidence type="ECO:0000256" key="7">
    <source>
        <dbReference type="ARBA" id="ARBA00022771"/>
    </source>
</evidence>
<keyword evidence="8 12" id="KW-0862">Zinc</keyword>
<feature type="region of interest" description="Disordered" evidence="13">
    <location>
        <begin position="356"/>
        <end position="392"/>
    </location>
</feature>
<keyword evidence="6 12" id="KW-0479">Metal-binding</keyword>
<reference evidence="15" key="1">
    <citation type="submission" date="2019-10" db="EMBL/GenBank/DDBJ databases">
        <title>Bird 10,000 Genomes (B10K) Project - Family phase.</title>
        <authorList>
            <person name="Zhang G."/>
        </authorList>
    </citation>
    <scope>NUCLEOTIDE SEQUENCE</scope>
    <source>
        <strain evidence="15">B10K-DU-002-53</strain>
        <tissue evidence="15">Muscle</tissue>
    </source>
</reference>
<evidence type="ECO:0000256" key="8">
    <source>
        <dbReference type="ARBA" id="ARBA00022833"/>
    </source>
</evidence>
<evidence type="ECO:0000256" key="5">
    <source>
        <dbReference type="ARBA" id="ARBA00022694"/>
    </source>
</evidence>
<sequence>PQPGRCAHFVQRKGRFCRMIPAPGRRFCGEHGQEEEQNDRKRIPCPLDPKHTVYEDQLQKHLKKCNSREKPKPVYFVQDINAGLKDVAEIPEKQVSLSSLSTEELQNLIIKLKKASNGLELHLKEQILSHQALQEALNDPKNGESAFKHLKQQASILGNMEKLHLLGPGRCFVEFGAGRGKLSHWVDVALQNVENVQFLLVERATTRFKVDGKHKGRDSVFERLQVDIQHLCLNKVPILEKKKLPVVGIGKHLCGAATDLALRCLVESYTTCCEGDNEEPAAKRSRTVETEVAPNACASSTEHWKPVAGIVIALCCHHKCDWTHYVGREFFKSVGLGPVEFHYFQRMSSWATCGMQETTNKASPSEDSEDQTNDTEEHEQTFSRTESGSDTLQGVLTVEERKEIGGLCKRLIDHGRIEYLQQQGYKAALQYYTEPAVSLENVLLTAVLSPSLITKP</sequence>
<keyword evidence="4 12" id="KW-0949">S-adenosyl-L-methionine</keyword>
<dbReference type="Pfam" id="PF11722">
    <property type="entry name" value="zf-TRM13_CCCH"/>
    <property type="match status" value="1"/>
</dbReference>
<evidence type="ECO:0000259" key="14">
    <source>
        <dbReference type="PROSITE" id="PS51800"/>
    </source>
</evidence>
<dbReference type="GO" id="GO:0030488">
    <property type="term" value="P:tRNA methylation"/>
    <property type="evidence" value="ECO:0007669"/>
    <property type="project" value="InterPro"/>
</dbReference>
<evidence type="ECO:0000256" key="12">
    <source>
        <dbReference type="RuleBase" id="RU367103"/>
    </source>
</evidence>
<keyword evidence="16" id="KW-1185">Reference proteome</keyword>
<keyword evidence="5 12" id="KW-0819">tRNA processing</keyword>
<proteinExistence type="inferred from homology"/>
<keyword evidence="7 12" id="KW-0863">Zinc-finger</keyword>
<feature type="non-terminal residue" evidence="15">
    <location>
        <position position="456"/>
    </location>
</feature>
<organism evidence="15 16">
    <name type="scientific">Pitta sordida</name>
    <name type="common">Hooded pitta</name>
    <dbReference type="NCBI Taxonomy" id="9163"/>
    <lineage>
        <taxon>Eukaryota</taxon>
        <taxon>Metazoa</taxon>
        <taxon>Chordata</taxon>
        <taxon>Craniata</taxon>
        <taxon>Vertebrata</taxon>
        <taxon>Euteleostomi</taxon>
        <taxon>Archelosauria</taxon>
        <taxon>Archosauria</taxon>
        <taxon>Dinosauria</taxon>
        <taxon>Saurischia</taxon>
        <taxon>Theropoda</taxon>
        <taxon>Coelurosauria</taxon>
        <taxon>Aves</taxon>
        <taxon>Neognathae</taxon>
        <taxon>Neoaves</taxon>
        <taxon>Telluraves</taxon>
        <taxon>Australaves</taxon>
        <taxon>Passeriformes</taxon>
        <taxon>Pittidae</taxon>
        <taxon>Pitta</taxon>
    </lineage>
</organism>
<dbReference type="InterPro" id="IPR007871">
    <property type="entry name" value="Methyltransferase_TRM13"/>
</dbReference>
<dbReference type="GO" id="GO:0106050">
    <property type="term" value="F:tRNA 2'-O-methyltransferase activity"/>
    <property type="evidence" value="ECO:0007669"/>
    <property type="project" value="UniProtKB-UniRule"/>
</dbReference>
<dbReference type="InterPro" id="IPR021721">
    <property type="entry name" value="Znf_CCCH-type_TRM13"/>
</dbReference>
<evidence type="ECO:0000256" key="9">
    <source>
        <dbReference type="ARBA" id="ARBA00048165"/>
    </source>
</evidence>
<comment type="catalytic activity">
    <reaction evidence="11 12">
        <text>adenosine(4) in tRNA(His) + S-adenosyl-L-methionine = 2'-O-methyladenosine(4) in tRNA(His) + S-adenosyl-L-homocysteine + H(+)</text>
        <dbReference type="Rhea" id="RHEA:43196"/>
        <dbReference type="Rhea" id="RHEA-COMP:10401"/>
        <dbReference type="Rhea" id="RHEA-COMP:10402"/>
        <dbReference type="ChEBI" id="CHEBI:15378"/>
        <dbReference type="ChEBI" id="CHEBI:57856"/>
        <dbReference type="ChEBI" id="CHEBI:59789"/>
        <dbReference type="ChEBI" id="CHEBI:74411"/>
        <dbReference type="ChEBI" id="CHEBI:74477"/>
        <dbReference type="EC" id="2.1.1.225"/>
    </reaction>
</comment>
<comment type="function">
    <text evidence="12">tRNA methylase which 2'-O-methylates cytidine(4) in tRNA(Pro) and tRNA(Gly)(GCC), and adenosine(4) in tRNA(His).</text>
</comment>
<name>A0A851F7J6_PITSO</name>